<evidence type="ECO:0000313" key="2">
    <source>
        <dbReference type="Proteomes" id="UP000737018"/>
    </source>
</evidence>
<dbReference type="Proteomes" id="UP000737018">
    <property type="component" value="Unassembled WGS sequence"/>
</dbReference>
<accession>A0A8J4V9J5</accession>
<name>A0A8J4V9J5_9ROSI</name>
<gene>
    <name evidence="1" type="ORF">CMV_027272</name>
</gene>
<proteinExistence type="predicted"/>
<protein>
    <submittedName>
        <fullName evidence="1">Uncharacterized protein</fullName>
    </submittedName>
</protein>
<evidence type="ECO:0000313" key="1">
    <source>
        <dbReference type="EMBL" id="KAF3946465.1"/>
    </source>
</evidence>
<keyword evidence="2" id="KW-1185">Reference proteome</keyword>
<sequence length="68" mass="7490">GKCHYCTELQWDDSRSPTHQGKSIKDTCEAASYSPNIALTNRHCPKHTDGIGSTSQLRETCVEGVVKL</sequence>
<comment type="caution">
    <text evidence="1">The sequence shown here is derived from an EMBL/GenBank/DDBJ whole genome shotgun (WGS) entry which is preliminary data.</text>
</comment>
<dbReference type="EMBL" id="JRKL02009157">
    <property type="protein sequence ID" value="KAF3946465.1"/>
    <property type="molecule type" value="Genomic_DNA"/>
</dbReference>
<reference evidence="1" key="1">
    <citation type="submission" date="2020-03" db="EMBL/GenBank/DDBJ databases">
        <title>Castanea mollissima Vanexum genome sequencing.</title>
        <authorList>
            <person name="Staton M."/>
        </authorList>
    </citation>
    <scope>NUCLEOTIDE SEQUENCE</scope>
    <source>
        <tissue evidence="1">Leaf</tissue>
    </source>
</reference>
<feature type="non-terminal residue" evidence="1">
    <location>
        <position position="68"/>
    </location>
</feature>
<dbReference type="AlphaFoldDB" id="A0A8J4V9J5"/>
<organism evidence="1 2">
    <name type="scientific">Castanea mollissima</name>
    <name type="common">Chinese chestnut</name>
    <dbReference type="NCBI Taxonomy" id="60419"/>
    <lineage>
        <taxon>Eukaryota</taxon>
        <taxon>Viridiplantae</taxon>
        <taxon>Streptophyta</taxon>
        <taxon>Embryophyta</taxon>
        <taxon>Tracheophyta</taxon>
        <taxon>Spermatophyta</taxon>
        <taxon>Magnoliopsida</taxon>
        <taxon>eudicotyledons</taxon>
        <taxon>Gunneridae</taxon>
        <taxon>Pentapetalae</taxon>
        <taxon>rosids</taxon>
        <taxon>fabids</taxon>
        <taxon>Fagales</taxon>
        <taxon>Fagaceae</taxon>
        <taxon>Castanea</taxon>
    </lineage>
</organism>